<evidence type="ECO:0000313" key="4">
    <source>
        <dbReference type="Proteomes" id="UP000717995"/>
    </source>
</evidence>
<dbReference type="InterPro" id="IPR030895">
    <property type="entry name" value="T5SS_PEPC_rpt"/>
</dbReference>
<keyword evidence="4" id="KW-1185">Reference proteome</keyword>
<dbReference type="Pfam" id="PF18883">
    <property type="entry name" value="AC_1"/>
    <property type="match status" value="1"/>
</dbReference>
<name>A0ABS2ICC3_9GAMM</name>
<dbReference type="SUPFAM" id="SSF103515">
    <property type="entry name" value="Autotransporter"/>
    <property type="match status" value="1"/>
</dbReference>
<protein>
    <submittedName>
        <fullName evidence="3">Autotransporter outer membrane beta-barrel domain-containing protein</fullName>
    </submittedName>
</protein>
<evidence type="ECO:0000313" key="3">
    <source>
        <dbReference type="EMBL" id="MBM7060771.1"/>
    </source>
</evidence>
<dbReference type="InterPro" id="IPR043990">
    <property type="entry name" value="AC_1"/>
</dbReference>
<dbReference type="SMART" id="SM00869">
    <property type="entry name" value="Autotransporter"/>
    <property type="match status" value="1"/>
</dbReference>
<dbReference type="InterPro" id="IPR006315">
    <property type="entry name" value="OM_autotransptr_brl_dom"/>
</dbReference>
<gene>
    <name evidence="3" type="ORF">JQX08_08615</name>
</gene>
<dbReference type="Pfam" id="PF12951">
    <property type="entry name" value="PATR"/>
    <property type="match status" value="4"/>
</dbReference>
<dbReference type="InterPro" id="IPR012332">
    <property type="entry name" value="Autotransporter_pectin_lyase_C"/>
</dbReference>
<dbReference type="PANTHER" id="PTHR35037">
    <property type="entry name" value="C-TERMINAL REGION OF AIDA-LIKE PROTEIN"/>
    <property type="match status" value="1"/>
</dbReference>
<dbReference type="NCBIfam" id="TIGR02601">
    <property type="entry name" value="autotrns_rpt"/>
    <property type="match status" value="2"/>
</dbReference>
<keyword evidence="1" id="KW-0732">Signal</keyword>
<dbReference type="Proteomes" id="UP000717995">
    <property type="component" value="Unassembled WGS sequence"/>
</dbReference>
<evidence type="ECO:0000256" key="1">
    <source>
        <dbReference type="ARBA" id="ARBA00022729"/>
    </source>
</evidence>
<dbReference type="InterPro" id="IPR051551">
    <property type="entry name" value="Autotransporter_adhesion"/>
</dbReference>
<dbReference type="Gene3D" id="2.40.128.130">
    <property type="entry name" value="Autotransporter beta-domain"/>
    <property type="match status" value="1"/>
</dbReference>
<proteinExistence type="predicted"/>
<dbReference type="InterPro" id="IPR005546">
    <property type="entry name" value="Autotransporte_beta"/>
</dbReference>
<dbReference type="Gene3D" id="2.160.20.20">
    <property type="match status" value="1"/>
</dbReference>
<dbReference type="Pfam" id="PF03797">
    <property type="entry name" value="Autotransporter"/>
    <property type="match status" value="1"/>
</dbReference>
<dbReference type="PANTHER" id="PTHR35037:SF3">
    <property type="entry name" value="C-TERMINAL REGION OF AIDA-LIKE PROTEIN"/>
    <property type="match status" value="1"/>
</dbReference>
<dbReference type="SUPFAM" id="SSF51126">
    <property type="entry name" value="Pectin lyase-like"/>
    <property type="match status" value="3"/>
</dbReference>
<dbReference type="InterPro" id="IPR036709">
    <property type="entry name" value="Autotransporte_beta_dom_sf"/>
</dbReference>
<dbReference type="NCBIfam" id="TIGR04393">
    <property type="entry name" value="rpt_T5SS_PEPC"/>
    <property type="match status" value="4"/>
</dbReference>
<dbReference type="InterPro" id="IPR013425">
    <property type="entry name" value="Autotrns_rpt"/>
</dbReference>
<reference evidence="3 4" key="1">
    <citation type="submission" date="2021-02" db="EMBL/GenBank/DDBJ databases">
        <authorList>
            <person name="Lee D.-H."/>
        </authorList>
    </citation>
    <scope>NUCLEOTIDE SEQUENCE [LARGE SCALE GENOMIC DNA]</scope>
    <source>
        <strain evidence="3 4">UL073</strain>
    </source>
</reference>
<dbReference type="InterPro" id="IPR011050">
    <property type="entry name" value="Pectin_lyase_fold/virulence"/>
</dbReference>
<comment type="caution">
    <text evidence="3">The sequence shown here is derived from an EMBL/GenBank/DDBJ whole genome shotgun (WGS) entry which is preliminary data.</text>
</comment>
<feature type="domain" description="Autotransporter" evidence="2">
    <location>
        <begin position="1242"/>
        <end position="1517"/>
    </location>
</feature>
<organism evidence="3 4">
    <name type="scientific">Zestomonas insulae</name>
    <dbReference type="NCBI Taxonomy" id="2809017"/>
    <lineage>
        <taxon>Bacteria</taxon>
        <taxon>Pseudomonadati</taxon>
        <taxon>Pseudomonadota</taxon>
        <taxon>Gammaproteobacteria</taxon>
        <taxon>Pseudomonadales</taxon>
        <taxon>Pseudomonadaceae</taxon>
        <taxon>Zestomonas</taxon>
    </lineage>
</organism>
<dbReference type="CDD" id="cd01344">
    <property type="entry name" value="PL2_Passenger_AT"/>
    <property type="match status" value="1"/>
</dbReference>
<sequence length="1517" mass="151437">MKSTPLEQFRRNKLAQAVALSGATLLVVFGTTLSHAATINAGQIVTVPGSHSTPWSFPDSLTVGDTSSGTLIITSGGSVSSGSGFIGRRISGTGMVTVSGAGSEFTSGPGLSVGFDGNGTLAILDGGHVTSTTNSYIGVSLNSIGLATVSGVDSQWNTNGLLRVGQTGNGTLEITDGGVVSNTQGYVGYETAGTGTVSVNGPGSRWNNSSDLSVGTSGIGTLNITNSGSVSDTAGMIGSTANGRGAVTVDGAGSAWTNSSTLTVGNLGNGALTLSNDGTASAVSATVAANSGSRGVINIGAAATAPAAAPGKLILTGPTPTLTLGDAGSLVFNHTDNSGSYAFTPVITGPGKLATYSGTTVLTGDNSYTGGTHISAGTLQLGNGGTTGSIVGNVTNNGTLAFKRSNTMTVGGAISGSGAVQQLGTGTTMLTGTNTYTGGTAIHNGTLAVANSAIDSMNNLGSGGVHLAAGATLDAHTTGAFTFSNALTGSGVLNASNGNQAFSFTTGAGSGFSGTVALSDNTFDLSGSNTTALTHATLRTDSGNVTTVGDGEQQIGGLTFNGGTVKFNARLPDQQLASSTITTNTLDTIGTGTVSITVPQPYVPSAPDTPNARNLLVQDDANIGTQLVNAASTIGTAGAIVLVDQDGHAVSDARLVDIAQGGDTVAKATYDYRLSTAPGDGLYVNYGLKQLDLQAGQSLTLAEDTGATGAAADMSAKITGSGNLAIDAGAGLVSLSNTSNDYSGDTTVTTGMLRTDADHALGQTDTLHIASTAAVGLNGTTQTIQQLDGQAGSTLNIDGGALTIASGGTSAGSLSGSGQFNLNGGVLDVQGPNAALSASTSIAAGASARLNDTLGLGTGAIADEGTLELDGASGTLANALSGMGEVNLVNGANVTVTGDNDAFEGQFATAAGTTLTVAEAKHLGQAKVADAGTLVVNATTDWTLGNAVSGSGDLIKQGNGTLTAGDALSYTGKSAVDAGTLIVGDTTRPNVTLGAAGAGEVRVAQGATLAGLGTVSGQVANAGTVAALNALAGHSADPAGTFTLGNGMLNSGTVNLAGSEVGNVLVVMGDYVGNDGKVVINTVMGGDTSSTDKLLIDGGRASGNTGLVVKHAGGEGAQTTHGIRVVETRNGGTTDASAFALDATSDGYRQGVGSLAAGPYDYRLARGGNGGVADDWYLVSQGADQPTDDCTSSPALCPTPTPSFRPEVGSYLNNKLAASTMQFHTLHERQSQAPGLVGKNLQESSDANAWIRVVGKTSSREGALSASDTQSMVHLGSDILRFSDGGEGSIRVGAMGAYGRSSNRADNGALSSRGTVDGYSLGAYATWYGHRDIQSGPYADSWVMYGKFDNKVSGQGLPTERYQSNNLATSLETGYSLPIHETESMRMYLEPQGQVIVSKFHADNHTERNGTVVSGQADTSVTTRLGVRLHGLALDDTDMKQIRPFAEVNWWHGPGSQTVTFDDIVVRDGLPTNWLEGKIGLQGNVTKAVSLWGSVGIESGDHEYTAGEAQIGVKYSW</sequence>
<dbReference type="NCBIfam" id="TIGR01414">
    <property type="entry name" value="autotrans_barl"/>
    <property type="match status" value="1"/>
</dbReference>
<accession>A0ABS2ICC3</accession>
<dbReference type="PROSITE" id="PS51208">
    <property type="entry name" value="AUTOTRANSPORTER"/>
    <property type="match status" value="1"/>
</dbReference>
<dbReference type="EMBL" id="JAFEUP010000002">
    <property type="protein sequence ID" value="MBM7060771.1"/>
    <property type="molecule type" value="Genomic_DNA"/>
</dbReference>
<evidence type="ECO:0000259" key="2">
    <source>
        <dbReference type="PROSITE" id="PS51208"/>
    </source>
</evidence>
<dbReference type="RefSeq" id="WP_205347958.1">
    <property type="nucleotide sequence ID" value="NZ_JAFEUP010000002.1"/>
</dbReference>